<protein>
    <submittedName>
        <fullName evidence="1">Uncharacterized protein</fullName>
    </submittedName>
</protein>
<reference evidence="1" key="2">
    <citation type="submission" date="2020-09" db="EMBL/GenBank/DDBJ databases">
        <authorList>
            <person name="Sun Q."/>
            <person name="Ohkuma M."/>
        </authorList>
    </citation>
    <scope>NUCLEOTIDE SEQUENCE</scope>
    <source>
        <strain evidence="1">JCM 4059</strain>
    </source>
</reference>
<proteinExistence type="predicted"/>
<gene>
    <name evidence="1" type="ORF">GCM10010218_30850</name>
</gene>
<comment type="caution">
    <text evidence="1">The sequence shown here is derived from an EMBL/GenBank/DDBJ whole genome shotgun (WGS) entry which is preliminary data.</text>
</comment>
<organism evidence="1 2">
    <name type="scientific">Streptomyces mashuensis</name>
    <dbReference type="NCBI Taxonomy" id="33904"/>
    <lineage>
        <taxon>Bacteria</taxon>
        <taxon>Bacillati</taxon>
        <taxon>Actinomycetota</taxon>
        <taxon>Actinomycetes</taxon>
        <taxon>Kitasatosporales</taxon>
        <taxon>Streptomycetaceae</taxon>
        <taxon>Streptomyces</taxon>
    </lineage>
</organism>
<dbReference type="Proteomes" id="UP000638313">
    <property type="component" value="Unassembled WGS sequence"/>
</dbReference>
<dbReference type="EMBL" id="BNBD01000005">
    <property type="protein sequence ID" value="GHF47333.1"/>
    <property type="molecule type" value="Genomic_DNA"/>
</dbReference>
<sequence length="76" mass="8201">MSALGVVYVDTYSGGIGALVEVVSEGLVRLQYPNGYSWKAYAFNLRTPTAAERRRYDAAMSPYPATSRGLRGPGPT</sequence>
<evidence type="ECO:0000313" key="2">
    <source>
        <dbReference type="Proteomes" id="UP000638313"/>
    </source>
</evidence>
<name>A0A919B2U5_9ACTN</name>
<accession>A0A919B2U5</accession>
<dbReference type="RefSeq" id="WP_190130119.1">
    <property type="nucleotide sequence ID" value="NZ_BNBD01000005.1"/>
</dbReference>
<evidence type="ECO:0000313" key="1">
    <source>
        <dbReference type="EMBL" id="GHF47333.1"/>
    </source>
</evidence>
<reference evidence="1" key="1">
    <citation type="journal article" date="2014" name="Int. J. Syst. Evol. Microbiol.">
        <title>Complete genome sequence of Corynebacterium casei LMG S-19264T (=DSM 44701T), isolated from a smear-ripened cheese.</title>
        <authorList>
            <consortium name="US DOE Joint Genome Institute (JGI-PGF)"/>
            <person name="Walter F."/>
            <person name="Albersmeier A."/>
            <person name="Kalinowski J."/>
            <person name="Ruckert C."/>
        </authorList>
    </citation>
    <scope>NUCLEOTIDE SEQUENCE</scope>
    <source>
        <strain evidence="1">JCM 4059</strain>
    </source>
</reference>
<keyword evidence="2" id="KW-1185">Reference proteome</keyword>
<dbReference type="AlphaFoldDB" id="A0A919B2U5"/>